<dbReference type="RefSeq" id="XP_033590287.1">
    <property type="nucleotide sequence ID" value="XM_033735468.1"/>
</dbReference>
<dbReference type="Pfam" id="PF17784">
    <property type="entry name" value="Sulfotransfer_4"/>
    <property type="match status" value="1"/>
</dbReference>
<gene>
    <name evidence="1" type="ORF">BDY17DRAFT_310673</name>
</gene>
<sequence>MPAKDSDSFAEFFDPKKNKDTYQLKRHPHTGRYIDAYPKRPRTRPMRILCLGMARTGTLSTYTALNKLGYNTYHMSEVMKRPRTNLSLWSEAYEAKYDGKGKAWGREEFDKMLGDYDALLDVPCIAFVEELVAAYPDAKVLLTNRDVDAWLQSINSTFGVAFSWPSWNWVADWDQSLAGPFVSFSKLYMPKMFGYEREHFGTKIDYTSAESPARQAYFDHYALVRKTVPKDRLLEFRVQDGWAPLCAFTGDAVPEGDFPRVNDSRMFVNMMKLIWWLAVGKMVTKVSLALAVPAGGVLATLWWRGYRFGY</sequence>
<reference evidence="1" key="1">
    <citation type="journal article" date="2020" name="Stud. Mycol.">
        <title>101 Dothideomycetes genomes: a test case for predicting lifestyles and emergence of pathogens.</title>
        <authorList>
            <person name="Haridas S."/>
            <person name="Albert R."/>
            <person name="Binder M."/>
            <person name="Bloem J."/>
            <person name="Labutti K."/>
            <person name="Salamov A."/>
            <person name="Andreopoulos B."/>
            <person name="Baker S."/>
            <person name="Barry K."/>
            <person name="Bills G."/>
            <person name="Bluhm B."/>
            <person name="Cannon C."/>
            <person name="Castanera R."/>
            <person name="Culley D."/>
            <person name="Daum C."/>
            <person name="Ezra D."/>
            <person name="Gonzalez J."/>
            <person name="Henrissat B."/>
            <person name="Kuo A."/>
            <person name="Liang C."/>
            <person name="Lipzen A."/>
            <person name="Lutzoni F."/>
            <person name="Magnuson J."/>
            <person name="Mondo S."/>
            <person name="Nolan M."/>
            <person name="Ohm R."/>
            <person name="Pangilinan J."/>
            <person name="Park H.-J."/>
            <person name="Ramirez L."/>
            <person name="Alfaro M."/>
            <person name="Sun H."/>
            <person name="Tritt A."/>
            <person name="Yoshinaga Y."/>
            <person name="Zwiers L.-H."/>
            <person name="Turgeon B."/>
            <person name="Goodwin S."/>
            <person name="Spatafora J."/>
            <person name="Crous P."/>
            <person name="Grigoriev I."/>
        </authorList>
    </citation>
    <scope>NUCLEOTIDE SEQUENCE</scope>
    <source>
        <strain evidence="1">CBS 113389</strain>
    </source>
</reference>
<dbReference type="AlphaFoldDB" id="A0A6A6PWR4"/>
<dbReference type="PANTHER" id="PTHR36978">
    <property type="entry name" value="P-LOOP CONTAINING NUCLEOTIDE TRIPHOSPHATE HYDROLASE"/>
    <property type="match status" value="1"/>
</dbReference>
<dbReference type="SUPFAM" id="SSF52540">
    <property type="entry name" value="P-loop containing nucleoside triphosphate hydrolases"/>
    <property type="match status" value="1"/>
</dbReference>
<dbReference type="Proteomes" id="UP000799767">
    <property type="component" value="Unassembled WGS sequence"/>
</dbReference>
<dbReference type="InterPro" id="IPR040632">
    <property type="entry name" value="Sulfotransfer_4"/>
</dbReference>
<protein>
    <recommendedName>
        <fullName evidence="3">P-loop containing nucleoside triphosphate hydrolase protein</fullName>
    </recommendedName>
</protein>
<keyword evidence="2" id="KW-1185">Reference proteome</keyword>
<dbReference type="EMBL" id="MU001635">
    <property type="protein sequence ID" value="KAF2483717.1"/>
    <property type="molecule type" value="Genomic_DNA"/>
</dbReference>
<evidence type="ECO:0008006" key="3">
    <source>
        <dbReference type="Google" id="ProtNLM"/>
    </source>
</evidence>
<dbReference type="PANTHER" id="PTHR36978:SF4">
    <property type="entry name" value="P-LOOP CONTAINING NUCLEOSIDE TRIPHOSPHATE HYDROLASE PROTEIN"/>
    <property type="match status" value="1"/>
</dbReference>
<dbReference type="OrthoDB" id="408152at2759"/>
<name>A0A6A6PWR4_9PEZI</name>
<dbReference type="GeneID" id="54476470"/>
<evidence type="ECO:0000313" key="1">
    <source>
        <dbReference type="EMBL" id="KAF2483717.1"/>
    </source>
</evidence>
<evidence type="ECO:0000313" key="2">
    <source>
        <dbReference type="Proteomes" id="UP000799767"/>
    </source>
</evidence>
<proteinExistence type="predicted"/>
<organism evidence="1 2">
    <name type="scientific">Neohortaea acidophila</name>
    <dbReference type="NCBI Taxonomy" id="245834"/>
    <lineage>
        <taxon>Eukaryota</taxon>
        <taxon>Fungi</taxon>
        <taxon>Dikarya</taxon>
        <taxon>Ascomycota</taxon>
        <taxon>Pezizomycotina</taxon>
        <taxon>Dothideomycetes</taxon>
        <taxon>Dothideomycetidae</taxon>
        <taxon>Mycosphaerellales</taxon>
        <taxon>Teratosphaeriaceae</taxon>
        <taxon>Neohortaea</taxon>
    </lineage>
</organism>
<accession>A0A6A6PWR4</accession>
<dbReference type="Gene3D" id="3.40.50.300">
    <property type="entry name" value="P-loop containing nucleotide triphosphate hydrolases"/>
    <property type="match status" value="1"/>
</dbReference>
<dbReference type="InterPro" id="IPR027417">
    <property type="entry name" value="P-loop_NTPase"/>
</dbReference>